<reference evidence="2 3" key="1">
    <citation type="submission" date="2018-06" db="EMBL/GenBank/DDBJ databases">
        <title>Genomic Encyclopedia of Type Strains, Phase IV (KMG-IV): sequencing the most valuable type-strain genomes for metagenomic binning, comparative biology and taxonomic classification.</title>
        <authorList>
            <person name="Goeker M."/>
        </authorList>
    </citation>
    <scope>NUCLEOTIDE SEQUENCE [LARGE SCALE GENOMIC DNA]</scope>
    <source>
        <strain evidence="2 3">DSM 18048</strain>
    </source>
</reference>
<name>A0A318S6U5_9DEIO</name>
<feature type="signal peptide" evidence="1">
    <location>
        <begin position="1"/>
        <end position="21"/>
    </location>
</feature>
<dbReference type="InterPro" id="IPR013783">
    <property type="entry name" value="Ig-like_fold"/>
</dbReference>
<dbReference type="RefSeq" id="WP_170131079.1">
    <property type="nucleotide sequence ID" value="NZ_QJSX01000012.1"/>
</dbReference>
<dbReference type="PROSITE" id="PS51257">
    <property type="entry name" value="PROKAR_LIPOPROTEIN"/>
    <property type="match status" value="1"/>
</dbReference>
<evidence type="ECO:0000256" key="1">
    <source>
        <dbReference type="SAM" id="SignalP"/>
    </source>
</evidence>
<dbReference type="Proteomes" id="UP000248326">
    <property type="component" value="Unassembled WGS sequence"/>
</dbReference>
<dbReference type="EMBL" id="QJSX01000012">
    <property type="protein sequence ID" value="PYE52769.1"/>
    <property type="molecule type" value="Genomic_DNA"/>
</dbReference>
<comment type="caution">
    <text evidence="2">The sequence shown here is derived from an EMBL/GenBank/DDBJ whole genome shotgun (WGS) entry which is preliminary data.</text>
</comment>
<sequence length="885" mass="91849">MTQVSLRFLSLASLGALTLGACTTTPASTPTSSLVPFTLHAPTSHAIRPQALPTTSTGTNAVHTLHVRVYTPDGVLVHFDDAHHQDPAGTHDVLTLTDTQPSMQLALLPGTYTFQSAGLGQDPTRPFLAFGRQPDQQVTPGANLTLTVKTLTDLDAVTLTPALPMNAVQPGQTFDALLTVRTPDDNGRRYAVPLSDFTADFTLDAALGSILGKSNLGARVQAAAHPAAPTFTLNAVVTAWRADGDETATITTVPASLSLPFAATSGVRVDFTPPSLTADAPDSTAGLLTLSGAASDNVGLQGLDVYDGPVLIGSTTASGTPRVTFDVDGAGHVTNAWHFTWNLPDTRAHTLTVVASDASGNEARQVVHVAATSTGGEGSGTAGALSVTPRPDAASAVSALVTSAGGGSVHVTGADGTRFDLLVPPGALAQDVQVTMTPLTGLENLPFSGGFFAGVQLEPDGLRFLRSASLTITPVGSAPSTPVSVAYHGAGRDAHLYPLSLEGAGLVFDLMHFSGYAVSSGTPQEVSAQAQRQAGGAEDAWEQALQPPTSVLRNAETPSEQRQQALQQIVEALKARYPAMLSKLTTPPASCEDGNATLMEGLSFARQLALLGLDNELPLPLTTYARGVAQTCFEEVIGPCFDAGNWEQVKAVVAIKRLLELLVGSGAADSIDSETARPCVWTGTVSYTASSGGKVGDTTVSQQLSSLTGFLDSTSELRILPDSTPQGVTSFTGSGTSTFSYSSSQSSFREEADPFCDVPDAKRTWITSLEKSLGGSMTDARLSAHLFRHPDGHYEVALNLPMGVGSGTSTLHGTYTETCNPAENYDETASSELSGGWPAFVPATKGSFAWKDDVIAGSAPFSTTDTNGLAVQGTVTWSFQRAPRP</sequence>
<evidence type="ECO:0000313" key="2">
    <source>
        <dbReference type="EMBL" id="PYE52769.1"/>
    </source>
</evidence>
<protein>
    <submittedName>
        <fullName evidence="2">Uncharacterized protein</fullName>
    </submittedName>
</protein>
<evidence type="ECO:0000313" key="3">
    <source>
        <dbReference type="Proteomes" id="UP000248326"/>
    </source>
</evidence>
<organism evidence="2 3">
    <name type="scientific">Deinococcus yavapaiensis KR-236</name>
    <dbReference type="NCBI Taxonomy" id="694435"/>
    <lineage>
        <taxon>Bacteria</taxon>
        <taxon>Thermotogati</taxon>
        <taxon>Deinococcota</taxon>
        <taxon>Deinococci</taxon>
        <taxon>Deinococcales</taxon>
        <taxon>Deinococcaceae</taxon>
        <taxon>Deinococcus</taxon>
    </lineage>
</organism>
<keyword evidence="1" id="KW-0732">Signal</keyword>
<feature type="chain" id="PRO_5016266744" evidence="1">
    <location>
        <begin position="22"/>
        <end position="885"/>
    </location>
</feature>
<keyword evidence="3" id="KW-1185">Reference proteome</keyword>
<dbReference type="AlphaFoldDB" id="A0A318S6U5"/>
<gene>
    <name evidence="2" type="ORF">DES52_11290</name>
</gene>
<accession>A0A318S6U5</accession>
<dbReference type="Gene3D" id="2.60.40.10">
    <property type="entry name" value="Immunoglobulins"/>
    <property type="match status" value="1"/>
</dbReference>
<proteinExistence type="predicted"/>